<feature type="non-terminal residue" evidence="1">
    <location>
        <position position="1"/>
    </location>
</feature>
<dbReference type="AlphaFoldDB" id="A0AAE0FPL5"/>
<organism evidence="1 2">
    <name type="scientific">Cymbomonas tetramitiformis</name>
    <dbReference type="NCBI Taxonomy" id="36881"/>
    <lineage>
        <taxon>Eukaryota</taxon>
        <taxon>Viridiplantae</taxon>
        <taxon>Chlorophyta</taxon>
        <taxon>Pyramimonadophyceae</taxon>
        <taxon>Pyramimonadales</taxon>
        <taxon>Pyramimonadaceae</taxon>
        <taxon>Cymbomonas</taxon>
    </lineage>
</organism>
<comment type="caution">
    <text evidence="1">The sequence shown here is derived from an EMBL/GenBank/DDBJ whole genome shotgun (WGS) entry which is preliminary data.</text>
</comment>
<accession>A0AAE0FPL5</accession>
<name>A0AAE0FPL5_9CHLO</name>
<gene>
    <name evidence="1" type="ORF">CYMTET_27611</name>
</gene>
<proteinExistence type="predicted"/>
<reference evidence="1 2" key="1">
    <citation type="journal article" date="2015" name="Genome Biol. Evol.">
        <title>Comparative Genomics of a Bacterivorous Green Alga Reveals Evolutionary Causalities and Consequences of Phago-Mixotrophic Mode of Nutrition.</title>
        <authorList>
            <person name="Burns J.A."/>
            <person name="Paasch A."/>
            <person name="Narechania A."/>
            <person name="Kim E."/>
        </authorList>
    </citation>
    <scope>NUCLEOTIDE SEQUENCE [LARGE SCALE GENOMIC DNA]</scope>
    <source>
        <strain evidence="1 2">PLY_AMNH</strain>
    </source>
</reference>
<dbReference type="EMBL" id="LGRX02015233">
    <property type="protein sequence ID" value="KAK3263589.1"/>
    <property type="molecule type" value="Genomic_DNA"/>
</dbReference>
<protein>
    <submittedName>
        <fullName evidence="1">Uncharacterized protein</fullName>
    </submittedName>
</protein>
<keyword evidence="2" id="KW-1185">Reference proteome</keyword>
<dbReference type="Proteomes" id="UP001190700">
    <property type="component" value="Unassembled WGS sequence"/>
</dbReference>
<evidence type="ECO:0000313" key="2">
    <source>
        <dbReference type="Proteomes" id="UP001190700"/>
    </source>
</evidence>
<evidence type="ECO:0000313" key="1">
    <source>
        <dbReference type="EMBL" id="KAK3263589.1"/>
    </source>
</evidence>
<sequence length="181" mass="20478">GAGVGLSSGMMQAMEGGGLERCLFDYNQLWRRAKLSASDVVLACCVADHQGHRLHLEGFTPGPPGFTECQCRDRARLLHQPSYCSLPKRINPEENARTRLTYHAVPAKDMVRLALEEIKSPIGRQYKGVQRFLEPMAVWLYPEHAKAAQRPELQSEWVLHTSYAERYLLSPWLDMVNLTDA</sequence>